<evidence type="ECO:0000256" key="2">
    <source>
        <dbReference type="ARBA" id="ARBA00022833"/>
    </source>
</evidence>
<evidence type="ECO:0000259" key="5">
    <source>
        <dbReference type="PROSITE" id="PS50089"/>
    </source>
</evidence>
<evidence type="ECO:0000256" key="4">
    <source>
        <dbReference type="SAM" id="MobiDB-lite"/>
    </source>
</evidence>
<name>A0ABN8QZP0_9CNID</name>
<dbReference type="PROSITE" id="PS50089">
    <property type="entry name" value="ZF_RING_2"/>
    <property type="match status" value="1"/>
</dbReference>
<feature type="non-terminal residue" evidence="6">
    <location>
        <position position="308"/>
    </location>
</feature>
<gene>
    <name evidence="6" type="ORF">PLOB_00012006</name>
</gene>
<evidence type="ECO:0000256" key="3">
    <source>
        <dbReference type="PROSITE-ProRule" id="PRU00175"/>
    </source>
</evidence>
<keyword evidence="2" id="KW-0862">Zinc</keyword>
<evidence type="ECO:0000313" key="6">
    <source>
        <dbReference type="EMBL" id="CAH3171616.1"/>
    </source>
</evidence>
<evidence type="ECO:0000313" key="7">
    <source>
        <dbReference type="Proteomes" id="UP001159405"/>
    </source>
</evidence>
<reference evidence="6 7" key="1">
    <citation type="submission" date="2022-05" db="EMBL/GenBank/DDBJ databases">
        <authorList>
            <consortium name="Genoscope - CEA"/>
            <person name="William W."/>
        </authorList>
    </citation>
    <scope>NUCLEOTIDE SEQUENCE [LARGE SCALE GENOMIC DNA]</scope>
</reference>
<dbReference type="InterPro" id="IPR001841">
    <property type="entry name" value="Znf_RING"/>
</dbReference>
<feature type="compositionally biased region" description="Basic and acidic residues" evidence="4">
    <location>
        <begin position="144"/>
        <end position="165"/>
    </location>
</feature>
<accession>A0ABN8QZP0</accession>
<dbReference type="Gene3D" id="3.30.40.10">
    <property type="entry name" value="Zinc/RING finger domain, C3HC4 (zinc finger)"/>
    <property type="match status" value="1"/>
</dbReference>
<dbReference type="InterPro" id="IPR013083">
    <property type="entry name" value="Znf_RING/FYVE/PHD"/>
</dbReference>
<dbReference type="EMBL" id="CALNXK010000165">
    <property type="protein sequence ID" value="CAH3171616.1"/>
    <property type="molecule type" value="Genomic_DNA"/>
</dbReference>
<keyword evidence="7" id="KW-1185">Reference proteome</keyword>
<feature type="non-terminal residue" evidence="6">
    <location>
        <position position="1"/>
    </location>
</feature>
<keyword evidence="1 3" id="KW-0479">Metal-binding</keyword>
<keyword evidence="1 3" id="KW-0863">Zinc-finger</keyword>
<sequence>VSPSSLYIKEEWGDCTYWANESGRFNLSNLADGTCLVVMGQSKNSVITSETGNCLSYAAPADTGKSRLPFKPFFRRGKSNSASTFGCKIILAKKNGKSFTELNQTYINVSEDSANVEDITRKVQEKWGNVVLVAGNGLPIQDEEGTRGKGYHESEPSSEEEFGREKCAPKKKKADKFVKQEVKEINEETSMLREELQNNSSTLDECKTMLQELIVVNKFLPLPPCLIKLVSDAFKCKICLRAPMTPPVIATRCCNVLIGCSICTNEWFSGDGGLDKSCPNCREPRGYAQTFQFKGIDDFLKGFKKLMA</sequence>
<comment type="caution">
    <text evidence="6">The sequence shown here is derived from an EMBL/GenBank/DDBJ whole genome shotgun (WGS) entry which is preliminary data.</text>
</comment>
<feature type="domain" description="RING-type" evidence="5">
    <location>
        <begin position="236"/>
        <end position="282"/>
    </location>
</feature>
<protein>
    <recommendedName>
        <fullName evidence="5">RING-type domain-containing protein</fullName>
    </recommendedName>
</protein>
<feature type="region of interest" description="Disordered" evidence="4">
    <location>
        <begin position="142"/>
        <end position="165"/>
    </location>
</feature>
<proteinExistence type="predicted"/>
<evidence type="ECO:0000256" key="1">
    <source>
        <dbReference type="ARBA" id="ARBA00022771"/>
    </source>
</evidence>
<dbReference type="Proteomes" id="UP001159405">
    <property type="component" value="Unassembled WGS sequence"/>
</dbReference>
<organism evidence="6 7">
    <name type="scientific">Porites lobata</name>
    <dbReference type="NCBI Taxonomy" id="104759"/>
    <lineage>
        <taxon>Eukaryota</taxon>
        <taxon>Metazoa</taxon>
        <taxon>Cnidaria</taxon>
        <taxon>Anthozoa</taxon>
        <taxon>Hexacorallia</taxon>
        <taxon>Scleractinia</taxon>
        <taxon>Fungiina</taxon>
        <taxon>Poritidae</taxon>
        <taxon>Porites</taxon>
    </lineage>
</organism>